<sequence length="421" mass="50342">MSTIKCKNPKVILNPYFEQLYRSCDKIITPYSEVKIFNRMYHVPVNRWHPKKRGITPDEVDKYMFVNSDGEFFPLYVVVPCGKCLLCKEKRRLEWSFRCLCEARYSKSTPLFITLTYAKEPEKGLLKSDVQKWFKRLRITLTRQGYNFNLRYFICGEYGSKTKRAHYHAILYNFPWLPTWDNVDHVIRTTWKHGFVMVAPVKYGCTSYVAKYMRKECVDIPGKFPPFYLSSRKNGGLGVQYCREMTDWFRKHPTQKVITATDPYTGASMTVALPRYFKDKIFASRSRLISKEIRDCFQKFQLCYAKLLASNVINHIEFVPFTTAYESMLQKYCFLPKLPMHFYPDLCIFKDQINEIKKDFCDCYQMLYFEQVEVDNILYILDCLNRRNIAINMSEFEDINIVRCEEELKYKIQREREREIF</sequence>
<reference evidence="2" key="1">
    <citation type="journal article" date="2021" name="Proc. Natl. Acad. Sci. U.S.A.">
        <title>A Catalog of Tens of Thousands of Viruses from Human Metagenomes Reveals Hidden Associations with Chronic Diseases.</title>
        <authorList>
            <person name="Tisza M.J."/>
            <person name="Buck C.B."/>
        </authorList>
    </citation>
    <scope>NUCLEOTIDE SEQUENCE</scope>
    <source>
        <strain evidence="2">CtHN216</strain>
    </source>
</reference>
<accession>A0A8S5PD14</accession>
<organism evidence="2">
    <name type="scientific">Microviridae sp. ctHN216</name>
    <dbReference type="NCBI Taxonomy" id="2824990"/>
    <lineage>
        <taxon>Viruses</taxon>
        <taxon>Monodnaviria</taxon>
        <taxon>Sangervirae</taxon>
        <taxon>Phixviricota</taxon>
        <taxon>Malgrandaviricetes</taxon>
        <taxon>Petitvirales</taxon>
        <taxon>Microviridae</taxon>
    </lineage>
</organism>
<dbReference type="Pfam" id="PF23343">
    <property type="entry name" value="REP_ORF2-G2P"/>
    <property type="match status" value="1"/>
</dbReference>
<protein>
    <submittedName>
        <fullName evidence="2">Replication associated protein</fullName>
    </submittedName>
</protein>
<name>A0A8S5PD14_9VIRU</name>
<dbReference type="EMBL" id="BK015399">
    <property type="protein sequence ID" value="DAE04958.1"/>
    <property type="molecule type" value="Genomic_DNA"/>
</dbReference>
<feature type="domain" description="Replication-associated protein ORF2/G2P" evidence="1">
    <location>
        <begin position="111"/>
        <end position="216"/>
    </location>
</feature>
<dbReference type="InterPro" id="IPR056906">
    <property type="entry name" value="ORF2/G2P_dom"/>
</dbReference>
<proteinExistence type="predicted"/>
<evidence type="ECO:0000259" key="1">
    <source>
        <dbReference type="Pfam" id="PF23343"/>
    </source>
</evidence>
<evidence type="ECO:0000313" key="2">
    <source>
        <dbReference type="EMBL" id="DAE04958.1"/>
    </source>
</evidence>